<protein>
    <recommendedName>
        <fullName evidence="3">DUF2835 domain-containing protein</fullName>
    </recommendedName>
</protein>
<keyword evidence="2" id="KW-1185">Reference proteome</keyword>
<organism evidence="1 2">
    <name type="scientific">Vibrio quintilis</name>
    <dbReference type="NCBI Taxonomy" id="1117707"/>
    <lineage>
        <taxon>Bacteria</taxon>
        <taxon>Pseudomonadati</taxon>
        <taxon>Pseudomonadota</taxon>
        <taxon>Gammaproteobacteria</taxon>
        <taxon>Vibrionales</taxon>
        <taxon>Vibrionaceae</taxon>
        <taxon>Vibrio</taxon>
    </lineage>
</organism>
<name>A0A1M7YVF4_9VIBR</name>
<proteinExistence type="predicted"/>
<dbReference type="Pfam" id="PF11197">
    <property type="entry name" value="DUF2835"/>
    <property type="match status" value="1"/>
</dbReference>
<sequence length="73" mass="8772">MKYYYFSLNISYHDYLSYYSGQASSILVITDHGLKLQLPAVHFRPFLTQLGLKGRYRLTTDEHHKFIRLEFLR</sequence>
<dbReference type="STRING" id="1117707.VQ7734_02215"/>
<evidence type="ECO:0008006" key="3">
    <source>
        <dbReference type="Google" id="ProtNLM"/>
    </source>
</evidence>
<dbReference type="OrthoDB" id="5600793at2"/>
<reference evidence="2" key="1">
    <citation type="submission" date="2016-12" db="EMBL/GenBank/DDBJ databases">
        <authorList>
            <person name="Rodrigo-Torres L."/>
            <person name="Arahal R.D."/>
            <person name="Lucena T."/>
        </authorList>
    </citation>
    <scope>NUCLEOTIDE SEQUENCE [LARGE SCALE GENOMIC DNA]</scope>
</reference>
<gene>
    <name evidence="1" type="ORF">VQ7734_02215</name>
</gene>
<dbReference type="InterPro" id="IPR021363">
    <property type="entry name" value="DUF2835"/>
</dbReference>
<dbReference type="Proteomes" id="UP000184600">
    <property type="component" value="Unassembled WGS sequence"/>
</dbReference>
<dbReference type="AlphaFoldDB" id="A0A1M7YVF4"/>
<evidence type="ECO:0000313" key="2">
    <source>
        <dbReference type="Proteomes" id="UP000184600"/>
    </source>
</evidence>
<dbReference type="RefSeq" id="WP_073582419.1">
    <property type="nucleotide sequence ID" value="NZ_AP024897.1"/>
</dbReference>
<dbReference type="EMBL" id="FRFG01000025">
    <property type="protein sequence ID" value="SHO56446.1"/>
    <property type="molecule type" value="Genomic_DNA"/>
</dbReference>
<evidence type="ECO:0000313" key="1">
    <source>
        <dbReference type="EMBL" id="SHO56446.1"/>
    </source>
</evidence>
<accession>A0A1M7YVF4</accession>